<feature type="transmembrane region" description="Helical" evidence="1">
    <location>
        <begin position="92"/>
        <end position="113"/>
    </location>
</feature>
<protein>
    <submittedName>
        <fullName evidence="3">Unannotated protein</fullName>
    </submittedName>
</protein>
<feature type="transmembrane region" description="Helical" evidence="1">
    <location>
        <begin position="327"/>
        <end position="347"/>
    </location>
</feature>
<keyword evidence="1" id="KW-1133">Transmembrane helix</keyword>
<reference evidence="3" key="1">
    <citation type="submission" date="2020-05" db="EMBL/GenBank/DDBJ databases">
        <authorList>
            <person name="Chiriac C."/>
            <person name="Salcher M."/>
            <person name="Ghai R."/>
            <person name="Kavagutti S V."/>
        </authorList>
    </citation>
    <scope>NUCLEOTIDE SEQUENCE</scope>
</reference>
<keyword evidence="1" id="KW-0812">Transmembrane</keyword>
<evidence type="ECO:0000313" key="5">
    <source>
        <dbReference type="EMBL" id="CAB4991698.1"/>
    </source>
</evidence>
<evidence type="ECO:0000313" key="3">
    <source>
        <dbReference type="EMBL" id="CAB4823675.1"/>
    </source>
</evidence>
<proteinExistence type="predicted"/>
<gene>
    <name evidence="2" type="ORF">UFOPK2754_01989</name>
    <name evidence="3" type="ORF">UFOPK3139_00866</name>
    <name evidence="4" type="ORF">UFOPK3543_01470</name>
    <name evidence="5" type="ORF">UFOPK3967_01046</name>
</gene>
<organism evidence="3">
    <name type="scientific">freshwater metagenome</name>
    <dbReference type="NCBI Taxonomy" id="449393"/>
    <lineage>
        <taxon>unclassified sequences</taxon>
        <taxon>metagenomes</taxon>
        <taxon>ecological metagenomes</taxon>
    </lineage>
</organism>
<evidence type="ECO:0000313" key="4">
    <source>
        <dbReference type="EMBL" id="CAB4910538.1"/>
    </source>
</evidence>
<keyword evidence="1" id="KW-0472">Membrane</keyword>
<name>A0A6J6ZT69_9ZZZZ</name>
<evidence type="ECO:0000256" key="1">
    <source>
        <dbReference type="SAM" id="Phobius"/>
    </source>
</evidence>
<feature type="transmembrane region" description="Helical" evidence="1">
    <location>
        <begin position="125"/>
        <end position="158"/>
    </location>
</feature>
<dbReference type="AlphaFoldDB" id="A0A6J6ZT69"/>
<dbReference type="EMBL" id="CAFBOS010000050">
    <property type="protein sequence ID" value="CAB4991698.1"/>
    <property type="molecule type" value="Genomic_DNA"/>
</dbReference>
<dbReference type="EMBL" id="CAFBMH010000049">
    <property type="protein sequence ID" value="CAB4910538.1"/>
    <property type="molecule type" value="Genomic_DNA"/>
</dbReference>
<dbReference type="EMBL" id="CAFABA010000025">
    <property type="protein sequence ID" value="CAB4823675.1"/>
    <property type="molecule type" value="Genomic_DNA"/>
</dbReference>
<feature type="transmembrane region" description="Helical" evidence="1">
    <location>
        <begin position="202"/>
        <end position="231"/>
    </location>
</feature>
<feature type="transmembrane region" description="Helical" evidence="1">
    <location>
        <begin position="251"/>
        <end position="271"/>
    </location>
</feature>
<accession>A0A6J6ZT69</accession>
<evidence type="ECO:0000313" key="2">
    <source>
        <dbReference type="EMBL" id="CAB4754274.1"/>
    </source>
</evidence>
<feature type="transmembrane region" description="Helical" evidence="1">
    <location>
        <begin position="306"/>
        <end position="322"/>
    </location>
</feature>
<dbReference type="EMBL" id="CAEZYR010000076">
    <property type="protein sequence ID" value="CAB4754274.1"/>
    <property type="molecule type" value="Genomic_DNA"/>
</dbReference>
<feature type="transmembrane region" description="Helical" evidence="1">
    <location>
        <begin position="26"/>
        <end position="46"/>
    </location>
</feature>
<feature type="transmembrane region" description="Helical" evidence="1">
    <location>
        <begin position="164"/>
        <end position="190"/>
    </location>
</feature>
<sequence>MWSTALTSGYYPAPSMTLPFLSAPRWTRLAAVAFVAVLAPLCFLGPGTDLDTGAVLHAGDRIVHGAYEASRAPGAPVHEAVTGVLDWALGGWAVNLASLAGALVLCGALWLLLDREGVARPWLAVAFVAASPWFQIASTSTVDFVGAAALLVCGALAVRRNHPVVAGVLCGLSVGMRMSGVLIVVAIVAAEATGRDAHRDRALRVLVVGGIVGMLSFLAPFLAAHGSMAFAQNDFSTTTPLSHLGRAFAKNVAYVGPVGFVLVLFAVPALWRLRLVWSDRWTVRFASIGFVLSEALFLRFPWKLGHLVPAAICLSILLAEALRDRRVLLGAIVVAQLALGAVNVEFLRPDVPNLAQRAEPTLRVGFGPLVIDTRCRLDDKDAARSGDIGRLETVWNCARPWGNGR</sequence>